<keyword evidence="7" id="KW-0624">Polysaccharide degradation</keyword>
<dbReference type="Gene3D" id="3.20.20.80">
    <property type="entry name" value="Glycosidases"/>
    <property type="match status" value="1"/>
</dbReference>
<dbReference type="Proteomes" id="UP001337655">
    <property type="component" value="Unassembled WGS sequence"/>
</dbReference>
<evidence type="ECO:0000256" key="8">
    <source>
        <dbReference type="RuleBase" id="RU000489"/>
    </source>
</evidence>
<dbReference type="PROSITE" id="PS51910">
    <property type="entry name" value="GH18_2"/>
    <property type="match status" value="1"/>
</dbReference>
<evidence type="ECO:0000313" key="13">
    <source>
        <dbReference type="Proteomes" id="UP001337655"/>
    </source>
</evidence>
<gene>
    <name evidence="12" type="ORF">LTR77_001632</name>
</gene>
<dbReference type="GO" id="GO:0006032">
    <property type="term" value="P:chitin catabolic process"/>
    <property type="evidence" value="ECO:0007669"/>
    <property type="project" value="UniProtKB-KW"/>
</dbReference>
<evidence type="ECO:0000256" key="6">
    <source>
        <dbReference type="ARBA" id="ARBA00023295"/>
    </source>
</evidence>
<proteinExistence type="inferred from homology"/>
<organism evidence="12 13">
    <name type="scientific">Saxophila tyrrhenica</name>
    <dbReference type="NCBI Taxonomy" id="1690608"/>
    <lineage>
        <taxon>Eukaryota</taxon>
        <taxon>Fungi</taxon>
        <taxon>Dikarya</taxon>
        <taxon>Ascomycota</taxon>
        <taxon>Pezizomycotina</taxon>
        <taxon>Dothideomycetes</taxon>
        <taxon>Dothideomycetidae</taxon>
        <taxon>Mycosphaerellales</taxon>
        <taxon>Extremaceae</taxon>
        <taxon>Saxophila</taxon>
    </lineage>
</organism>
<keyword evidence="4" id="KW-0146">Chitin degradation</keyword>
<feature type="domain" description="GH18" evidence="11">
    <location>
        <begin position="39"/>
        <end position="324"/>
    </location>
</feature>
<dbReference type="PANTHER" id="PTHR45708:SF60">
    <property type="entry name" value="III CHITINASE, PUTATIVE (AFU_ORTHOLOGUE AFUA_5G03850)-RELATED"/>
    <property type="match status" value="1"/>
</dbReference>
<feature type="signal peptide" evidence="10">
    <location>
        <begin position="1"/>
        <end position="21"/>
    </location>
</feature>
<name>A0AAV9PP43_9PEZI</name>
<dbReference type="InterPro" id="IPR001223">
    <property type="entry name" value="Glyco_hydro18_cat"/>
</dbReference>
<comment type="similarity">
    <text evidence="9">Belongs to the glycosyl hydrolase 18 family.</text>
</comment>
<dbReference type="InterPro" id="IPR050542">
    <property type="entry name" value="Glycosyl_Hydrlase18_Chitinase"/>
</dbReference>
<dbReference type="GO" id="GO:0000272">
    <property type="term" value="P:polysaccharide catabolic process"/>
    <property type="evidence" value="ECO:0007669"/>
    <property type="project" value="UniProtKB-KW"/>
</dbReference>
<evidence type="ECO:0000313" key="12">
    <source>
        <dbReference type="EMBL" id="KAK5174551.1"/>
    </source>
</evidence>
<evidence type="ECO:0000256" key="1">
    <source>
        <dbReference type="ARBA" id="ARBA00000822"/>
    </source>
</evidence>
<dbReference type="EC" id="3.2.1.14" evidence="2"/>
<dbReference type="AlphaFoldDB" id="A0AAV9PP43"/>
<reference evidence="12 13" key="1">
    <citation type="submission" date="2023-08" db="EMBL/GenBank/DDBJ databases">
        <title>Black Yeasts Isolated from many extreme environments.</title>
        <authorList>
            <person name="Coleine C."/>
            <person name="Stajich J.E."/>
            <person name="Selbmann L."/>
        </authorList>
    </citation>
    <scope>NUCLEOTIDE SEQUENCE [LARGE SCALE GENOMIC DNA]</scope>
    <source>
        <strain evidence="12 13">CCFEE 5935</strain>
    </source>
</reference>
<dbReference type="RefSeq" id="XP_064663220.1">
    <property type="nucleotide sequence ID" value="XM_064798893.1"/>
</dbReference>
<evidence type="ECO:0000256" key="3">
    <source>
        <dbReference type="ARBA" id="ARBA00022801"/>
    </source>
</evidence>
<feature type="chain" id="PRO_5044001465" description="chitinase" evidence="10">
    <location>
        <begin position="22"/>
        <end position="381"/>
    </location>
</feature>
<evidence type="ECO:0000256" key="7">
    <source>
        <dbReference type="ARBA" id="ARBA00023326"/>
    </source>
</evidence>
<keyword evidence="6 8" id="KW-0326">Glycosidase</keyword>
<comment type="caution">
    <text evidence="12">The sequence shown here is derived from an EMBL/GenBank/DDBJ whole genome shotgun (WGS) entry which is preliminary data.</text>
</comment>
<dbReference type="SUPFAM" id="SSF51445">
    <property type="entry name" value="(Trans)glycosidases"/>
    <property type="match status" value="1"/>
</dbReference>
<evidence type="ECO:0000256" key="4">
    <source>
        <dbReference type="ARBA" id="ARBA00023024"/>
    </source>
</evidence>
<keyword evidence="13" id="KW-1185">Reference proteome</keyword>
<evidence type="ECO:0000259" key="11">
    <source>
        <dbReference type="PROSITE" id="PS51910"/>
    </source>
</evidence>
<dbReference type="GO" id="GO:0005576">
    <property type="term" value="C:extracellular region"/>
    <property type="evidence" value="ECO:0007669"/>
    <property type="project" value="TreeGrafter"/>
</dbReference>
<dbReference type="Pfam" id="PF00704">
    <property type="entry name" value="Glyco_hydro_18"/>
    <property type="match status" value="1"/>
</dbReference>
<evidence type="ECO:0000256" key="5">
    <source>
        <dbReference type="ARBA" id="ARBA00023277"/>
    </source>
</evidence>
<dbReference type="PROSITE" id="PS01095">
    <property type="entry name" value="GH18_1"/>
    <property type="match status" value="1"/>
</dbReference>
<comment type="catalytic activity">
    <reaction evidence="1">
        <text>Random endo-hydrolysis of N-acetyl-beta-D-glucosaminide (1-&gt;4)-beta-linkages in chitin and chitodextrins.</text>
        <dbReference type="EC" id="3.2.1.14"/>
    </reaction>
</comment>
<evidence type="ECO:0000256" key="2">
    <source>
        <dbReference type="ARBA" id="ARBA00012729"/>
    </source>
</evidence>
<keyword evidence="5" id="KW-0119">Carbohydrate metabolism</keyword>
<dbReference type="InterPro" id="IPR001579">
    <property type="entry name" value="Glyco_hydro_18_chit_AS"/>
</dbReference>
<keyword evidence="10" id="KW-0732">Signal</keyword>
<sequence>MLNSSFTSFFATLAFINTALSLPVTDLLPPPVKRADTTPRLIQYVQTFHPADDEDAHLSILPLLNKDTGITHVILAALHINGPDGNITLNDENPNATTFDRTWEEAATLQQNGVKVMVMMGGAATGSYDGRLCSTNGRSIQDAYYLPLVSTLKYRNVDGIDLDIEEPVALSCAQNLIRRIRQDFGKDFIITMAPVASDLPAGGSGLSGFSYSRLERSRAGKLVNWYNGQYYSGFVQGSLEESYQAGVANGFKPERVVLGVLDSSNDGSGYVSLSDVKETIENLKEDYRKFGGVDGWEYFDAGADEWLSKPWQWTKQIGKALFGKTEKRDVQVRERKLHTPKLPGGVAALMAKGHDQITAARALRMAKGDEVEAERMLKEGS</sequence>
<dbReference type="InterPro" id="IPR017853">
    <property type="entry name" value="GH"/>
</dbReference>
<evidence type="ECO:0000256" key="9">
    <source>
        <dbReference type="RuleBase" id="RU004453"/>
    </source>
</evidence>
<dbReference type="PANTHER" id="PTHR45708">
    <property type="entry name" value="ENDOCHITINASE"/>
    <property type="match status" value="1"/>
</dbReference>
<accession>A0AAV9PP43</accession>
<dbReference type="GeneID" id="89922980"/>
<keyword evidence="3 8" id="KW-0378">Hydrolase</keyword>
<evidence type="ECO:0000256" key="10">
    <source>
        <dbReference type="SAM" id="SignalP"/>
    </source>
</evidence>
<dbReference type="GO" id="GO:0008843">
    <property type="term" value="F:endochitinase activity"/>
    <property type="evidence" value="ECO:0007669"/>
    <property type="project" value="UniProtKB-EC"/>
</dbReference>
<dbReference type="EMBL" id="JAVRRT010000002">
    <property type="protein sequence ID" value="KAK5174551.1"/>
    <property type="molecule type" value="Genomic_DNA"/>
</dbReference>
<protein>
    <recommendedName>
        <fullName evidence="2">chitinase</fullName>
        <ecNumber evidence="2">3.2.1.14</ecNumber>
    </recommendedName>
</protein>